<accession>A0AAV2ZJB5</accession>
<dbReference type="GO" id="GO:0060271">
    <property type="term" value="P:cilium assembly"/>
    <property type="evidence" value="ECO:0007669"/>
    <property type="project" value="TreeGrafter"/>
</dbReference>
<dbReference type="AlphaFoldDB" id="A0AAV2ZJB5"/>
<dbReference type="InterPro" id="IPR010796">
    <property type="entry name" value="C2_B9-type_dom"/>
</dbReference>
<evidence type="ECO:0000256" key="2">
    <source>
        <dbReference type="ARBA" id="ARBA00022490"/>
    </source>
</evidence>
<proteinExistence type="predicted"/>
<dbReference type="PANTHER" id="PTHR12968">
    <property type="entry name" value="B9 DOMAIN-CONTAINING"/>
    <property type="match status" value="1"/>
</dbReference>
<protein>
    <submittedName>
        <fullName evidence="6">Uncharacterized protein</fullName>
    </submittedName>
</protein>
<dbReference type="GO" id="GO:0036038">
    <property type="term" value="C:MKS complex"/>
    <property type="evidence" value="ECO:0007669"/>
    <property type="project" value="TreeGrafter"/>
</dbReference>
<dbReference type="EMBL" id="DAKRPA010000004">
    <property type="protein sequence ID" value="DBA04982.1"/>
    <property type="molecule type" value="Genomic_DNA"/>
</dbReference>
<keyword evidence="4" id="KW-0206">Cytoskeleton</keyword>
<reference evidence="6" key="1">
    <citation type="submission" date="2022-11" db="EMBL/GenBank/DDBJ databases">
        <authorList>
            <person name="Morgan W.R."/>
            <person name="Tartar A."/>
        </authorList>
    </citation>
    <scope>NUCLEOTIDE SEQUENCE</scope>
    <source>
        <strain evidence="6">ARSEF 373</strain>
    </source>
</reference>
<evidence type="ECO:0000256" key="5">
    <source>
        <dbReference type="ARBA" id="ARBA00023273"/>
    </source>
</evidence>
<dbReference type="Proteomes" id="UP001146120">
    <property type="component" value="Unassembled WGS sequence"/>
</dbReference>
<evidence type="ECO:0000313" key="7">
    <source>
        <dbReference type="Proteomes" id="UP001146120"/>
    </source>
</evidence>
<keyword evidence="3" id="KW-0970">Cilium biogenesis/degradation</keyword>
<comment type="subcellular location">
    <subcellularLocation>
        <location evidence="1">Cytoplasm</location>
        <location evidence="1">Cytoskeleton</location>
        <location evidence="1">Cilium basal body</location>
    </subcellularLocation>
</comment>
<sequence>MSADLPPTHLIRAKARHNRTNDLSLLESNTDRVQRRIEREDIFKLMHLVARVADDEVLLCTLSFHVENGLLCMTPGFSAYCDVGTDPDAATKGPKLSTLTFKTERSGVAFEYALDNEHDLIPSVLPEDWQLENELRRLDIKQAQVQVAELVNRSGQGTANASIKPDAPRERRVAILMELVSLYGADADTKIYVDYELHGLSPQWKPQTTALDGQTQLSQGADIADIGNMHAFNFHVRYDLGWHNASKAPGTAPEADVNDRVGVVLMRAFACDSWKRKKLIGCGELHVPTTSGFNDVNVRLWKPVQSIREQMEDYFIGMDELVPRFDSHAHQQAFRSRLGLETESAACHLRVRLNVAIERPQEVSVVTMNSRDLNASLVPTTTQAVKRSVNEILQSLKLEKAMATTSDKQMKAALRSMSIGGLSAVNTVLGRTPNTSS</sequence>
<comment type="caution">
    <text evidence="6">The sequence shown here is derived from an EMBL/GenBank/DDBJ whole genome shotgun (WGS) entry which is preliminary data.</text>
</comment>
<reference evidence="6" key="2">
    <citation type="journal article" date="2023" name="Microbiol Resour">
        <title>Decontamination and Annotation of the Draft Genome Sequence of the Oomycete Lagenidium giganteum ARSEF 373.</title>
        <authorList>
            <person name="Morgan W.R."/>
            <person name="Tartar A."/>
        </authorList>
    </citation>
    <scope>NUCLEOTIDE SEQUENCE</scope>
    <source>
        <strain evidence="6">ARSEF 373</strain>
    </source>
</reference>
<keyword evidence="2" id="KW-0963">Cytoplasm</keyword>
<evidence type="ECO:0000256" key="4">
    <source>
        <dbReference type="ARBA" id="ARBA00023212"/>
    </source>
</evidence>
<name>A0AAV2ZJB5_9STRA</name>
<gene>
    <name evidence="6" type="ORF">N0F65_006984</name>
</gene>
<evidence type="ECO:0000256" key="1">
    <source>
        <dbReference type="ARBA" id="ARBA00004120"/>
    </source>
</evidence>
<keyword evidence="7" id="KW-1185">Reference proteome</keyword>
<organism evidence="6 7">
    <name type="scientific">Lagenidium giganteum</name>
    <dbReference type="NCBI Taxonomy" id="4803"/>
    <lineage>
        <taxon>Eukaryota</taxon>
        <taxon>Sar</taxon>
        <taxon>Stramenopiles</taxon>
        <taxon>Oomycota</taxon>
        <taxon>Peronosporomycetes</taxon>
        <taxon>Pythiales</taxon>
        <taxon>Pythiaceae</taxon>
    </lineage>
</organism>
<keyword evidence="5" id="KW-0966">Cell projection</keyword>
<dbReference type="Pfam" id="PF07162">
    <property type="entry name" value="B9-C2"/>
    <property type="match status" value="1"/>
</dbReference>
<dbReference type="PANTHER" id="PTHR12968:SF4">
    <property type="entry name" value="TECTONIC-LIKE COMPLEX MEMBER MKS1"/>
    <property type="match status" value="1"/>
</dbReference>
<evidence type="ECO:0000313" key="6">
    <source>
        <dbReference type="EMBL" id="DBA04982.1"/>
    </source>
</evidence>
<evidence type="ECO:0000256" key="3">
    <source>
        <dbReference type="ARBA" id="ARBA00022794"/>
    </source>
</evidence>